<keyword evidence="3" id="KW-0808">Transferase</keyword>
<dbReference type="PANTHER" id="PTHR32328">
    <property type="entry name" value="L-SERYL-TRNA(SEC) SELENIUM TRANSFERASE"/>
    <property type="match status" value="1"/>
</dbReference>
<dbReference type="Gene3D" id="3.40.640.10">
    <property type="entry name" value="Type I PLP-dependent aspartate aminotransferase-like (Major domain)"/>
    <property type="match status" value="1"/>
</dbReference>
<reference evidence="7" key="1">
    <citation type="submission" date="2018-05" db="EMBL/GenBank/DDBJ databases">
        <authorList>
            <person name="Lanie J.A."/>
            <person name="Ng W.-L."/>
            <person name="Kazmierczak K.M."/>
            <person name="Andrzejewski T.M."/>
            <person name="Davidsen T.M."/>
            <person name="Wayne K.J."/>
            <person name="Tettelin H."/>
            <person name="Glass J.I."/>
            <person name="Rusch D."/>
            <person name="Podicherti R."/>
            <person name="Tsui H.-C.T."/>
            <person name="Winkler M.E."/>
        </authorList>
    </citation>
    <scope>NUCLEOTIDE SEQUENCE</scope>
</reference>
<dbReference type="GO" id="GO:0001514">
    <property type="term" value="P:selenocysteine incorporation"/>
    <property type="evidence" value="ECO:0007669"/>
    <property type="project" value="InterPro"/>
</dbReference>
<comment type="cofactor">
    <cofactor evidence="1">
        <name>pyridoxal 5'-phosphate</name>
        <dbReference type="ChEBI" id="CHEBI:597326"/>
    </cofactor>
</comment>
<gene>
    <name evidence="7" type="ORF">METZ01_LOCUS155177</name>
</gene>
<dbReference type="NCBIfam" id="TIGR00474">
    <property type="entry name" value="selA"/>
    <property type="match status" value="1"/>
</dbReference>
<evidence type="ECO:0000256" key="3">
    <source>
        <dbReference type="ARBA" id="ARBA00022679"/>
    </source>
</evidence>
<feature type="non-terminal residue" evidence="7">
    <location>
        <position position="368"/>
    </location>
</feature>
<dbReference type="InterPro" id="IPR015421">
    <property type="entry name" value="PyrdxlP-dep_Trfase_major"/>
</dbReference>
<organism evidence="7">
    <name type="scientific">marine metagenome</name>
    <dbReference type="NCBI Taxonomy" id="408172"/>
    <lineage>
        <taxon>unclassified sequences</taxon>
        <taxon>metagenomes</taxon>
        <taxon>ecological metagenomes</taxon>
    </lineage>
</organism>
<dbReference type="InterPro" id="IPR018319">
    <property type="entry name" value="SelA-like"/>
</dbReference>
<keyword evidence="2" id="KW-0963">Cytoplasm</keyword>
<dbReference type="AlphaFoldDB" id="A0A382AMT0"/>
<dbReference type="HAMAP" id="MF_00423">
    <property type="entry name" value="SelA"/>
    <property type="match status" value="1"/>
</dbReference>
<keyword evidence="5" id="KW-0648">Protein biosynthesis</keyword>
<dbReference type="Pfam" id="PF03841">
    <property type="entry name" value="SelA"/>
    <property type="match status" value="1"/>
</dbReference>
<evidence type="ECO:0000313" key="7">
    <source>
        <dbReference type="EMBL" id="SVB02323.1"/>
    </source>
</evidence>
<evidence type="ECO:0008006" key="8">
    <source>
        <dbReference type="Google" id="ProtNLM"/>
    </source>
</evidence>
<dbReference type="GO" id="GO:0004125">
    <property type="term" value="F:L-seryl-tRNA(Sec) selenium transferase activity"/>
    <property type="evidence" value="ECO:0007669"/>
    <property type="project" value="InterPro"/>
</dbReference>
<protein>
    <recommendedName>
        <fullName evidence="8">L-seryl-tRNA selenium transferase N-terminal domain-containing protein</fullName>
    </recommendedName>
</protein>
<dbReference type="InterPro" id="IPR004534">
    <property type="entry name" value="SelA_trans"/>
</dbReference>
<proteinExistence type="inferred from homology"/>
<keyword evidence="4" id="KW-0663">Pyridoxal phosphate</keyword>
<keyword evidence="6" id="KW-0711">Selenium</keyword>
<dbReference type="InterPro" id="IPR015424">
    <property type="entry name" value="PyrdxlP-dep_Trfase"/>
</dbReference>
<name>A0A382AMT0_9ZZZZ</name>
<evidence type="ECO:0000256" key="6">
    <source>
        <dbReference type="ARBA" id="ARBA00023266"/>
    </source>
</evidence>
<evidence type="ECO:0000256" key="4">
    <source>
        <dbReference type="ARBA" id="ARBA00022898"/>
    </source>
</evidence>
<evidence type="ECO:0000256" key="2">
    <source>
        <dbReference type="ARBA" id="ARBA00022490"/>
    </source>
</evidence>
<dbReference type="EMBL" id="UINC01025886">
    <property type="protein sequence ID" value="SVB02323.1"/>
    <property type="molecule type" value="Genomic_DNA"/>
</dbReference>
<dbReference type="GO" id="GO:0005737">
    <property type="term" value="C:cytoplasm"/>
    <property type="evidence" value="ECO:0007669"/>
    <property type="project" value="InterPro"/>
</dbReference>
<dbReference type="PANTHER" id="PTHR32328:SF0">
    <property type="entry name" value="L-SERYL-TRNA(SEC) SELENIUM TRANSFERASE"/>
    <property type="match status" value="1"/>
</dbReference>
<evidence type="ECO:0000256" key="5">
    <source>
        <dbReference type="ARBA" id="ARBA00022917"/>
    </source>
</evidence>
<evidence type="ECO:0000256" key="1">
    <source>
        <dbReference type="ARBA" id="ARBA00001933"/>
    </source>
</evidence>
<sequence>MSSSDKVRGAFKEIPSVDTILEYFKDQLHSAPYAAYIIAIRSVLDAVRWEIKDGSQISNILEFTYNKVSIALESVSEINLKQVINGTGIILHTGLGRAPLSKELVDRALQKILHYSNLELDLPSGKRGERNDHVESLLTALTGSEASLVVNNNAAAVLLMLNALAEGKEVLISRGEQVEIGGSFRIPDVIRKSGCIMVEVGTTNKTHLKDYENAVTTNTGAILVAHTSNYKVMGFTESVEMTELCNLAKKKKIPLILDLGCGIIADFKKLNLPHEPTVQSYIKSGAGVVSFSGDKLLGGPQAGIICGKKNLIRKIHKNPLYRALRSDKFSYAVLEATLRTYLTPTEIQDENLSLTLFNRSREDLIKIA</sequence>
<dbReference type="SUPFAM" id="SSF53383">
    <property type="entry name" value="PLP-dependent transferases"/>
    <property type="match status" value="1"/>
</dbReference>
<accession>A0A382AMT0</accession>